<dbReference type="AlphaFoldDB" id="A0A0A2C1J8"/>
<dbReference type="Proteomes" id="UP000030392">
    <property type="component" value="Unassembled WGS sequence"/>
</dbReference>
<protein>
    <submittedName>
        <fullName evidence="1">Cytochrome oxidase C subunit VIb-like</fullName>
    </submittedName>
</protein>
<proteinExistence type="predicted"/>
<dbReference type="EMBL" id="JNAX01000013">
    <property type="protein sequence ID" value="KGG20221.1"/>
    <property type="molecule type" value="Genomic_DNA"/>
</dbReference>
<name>A0A0A2C1J8_PROMR</name>
<sequence>MPLKKKLVPVPWEQKEGDDTYLKEPWILKKGKEFITIETNNNNRGNFYLQKDDEKRLSLSALQTKLTYQQLIEFGYKLQKTKRKKAKNQEVIDESF</sequence>
<gene>
    <name evidence="1" type="ORF">EV03_1426</name>
</gene>
<evidence type="ECO:0000313" key="2">
    <source>
        <dbReference type="Proteomes" id="UP000030392"/>
    </source>
</evidence>
<accession>A0A0A2C1J8</accession>
<dbReference type="RefSeq" id="WP_036906451.1">
    <property type="nucleotide sequence ID" value="NZ_CP138967.1"/>
</dbReference>
<evidence type="ECO:0000313" key="1">
    <source>
        <dbReference type="EMBL" id="KGG20221.1"/>
    </source>
</evidence>
<organism evidence="1 2">
    <name type="scientific">Prochlorococcus marinus str. PAC1</name>
    <dbReference type="NCBI Taxonomy" id="59924"/>
    <lineage>
        <taxon>Bacteria</taxon>
        <taxon>Bacillati</taxon>
        <taxon>Cyanobacteriota</taxon>
        <taxon>Cyanophyceae</taxon>
        <taxon>Synechococcales</taxon>
        <taxon>Prochlorococcaceae</taxon>
        <taxon>Prochlorococcus</taxon>
    </lineage>
</organism>
<reference evidence="2" key="1">
    <citation type="journal article" date="2014" name="Sci. Data">
        <title>Genomes of diverse isolates of the marine cyanobacterium Prochlorococcus.</title>
        <authorList>
            <person name="Biller S."/>
            <person name="Berube P."/>
            <person name="Thompson J."/>
            <person name="Kelly L."/>
            <person name="Roggensack S."/>
            <person name="Awad L."/>
            <person name="Roache-Johnson K."/>
            <person name="Ding H."/>
            <person name="Giovannoni S.J."/>
            <person name="Moore L.R."/>
            <person name="Chisholm S.W."/>
        </authorList>
    </citation>
    <scope>NUCLEOTIDE SEQUENCE [LARGE SCALE GENOMIC DNA]</scope>
    <source>
        <strain evidence="2">PAC1</strain>
    </source>
</reference>
<comment type="caution">
    <text evidence="1">The sequence shown here is derived from an EMBL/GenBank/DDBJ whole genome shotgun (WGS) entry which is preliminary data.</text>
</comment>